<dbReference type="PANTHER" id="PTHR33452">
    <property type="entry name" value="OXIDOREDUCTASE CATD-RELATED"/>
    <property type="match status" value="1"/>
</dbReference>
<dbReference type="Proteomes" id="UP000235897">
    <property type="component" value="Unassembled WGS sequence"/>
</dbReference>
<keyword evidence="4 7" id="KW-0812">Transmembrane</keyword>
<evidence type="ECO:0000256" key="5">
    <source>
        <dbReference type="ARBA" id="ARBA00022989"/>
    </source>
</evidence>
<dbReference type="InterPro" id="IPR032808">
    <property type="entry name" value="DoxX"/>
</dbReference>
<evidence type="ECO:0000256" key="4">
    <source>
        <dbReference type="ARBA" id="ARBA00022692"/>
    </source>
</evidence>
<gene>
    <name evidence="8" type="ORF">CXL00_03030</name>
</gene>
<dbReference type="PANTHER" id="PTHR33452:SF1">
    <property type="entry name" value="INNER MEMBRANE PROTEIN YPHA-RELATED"/>
    <property type="match status" value="1"/>
</dbReference>
<dbReference type="GO" id="GO:0005886">
    <property type="term" value="C:plasma membrane"/>
    <property type="evidence" value="ECO:0007669"/>
    <property type="project" value="UniProtKB-SubCell"/>
</dbReference>
<dbReference type="InterPro" id="IPR051907">
    <property type="entry name" value="DoxX-like_oxidoreductase"/>
</dbReference>
<keyword evidence="3" id="KW-1003">Cell membrane</keyword>
<dbReference type="EMBL" id="POUW01000001">
    <property type="protein sequence ID" value="PNG08036.1"/>
    <property type="molecule type" value="Genomic_DNA"/>
</dbReference>
<accession>A0A2N8SZW6</accession>
<evidence type="ECO:0000256" key="6">
    <source>
        <dbReference type="ARBA" id="ARBA00023136"/>
    </source>
</evidence>
<protein>
    <submittedName>
        <fullName evidence="8">DoxX family protein</fullName>
    </submittedName>
</protein>
<proteinExistence type="inferred from homology"/>
<evidence type="ECO:0000313" key="8">
    <source>
        <dbReference type="EMBL" id="PNG08036.1"/>
    </source>
</evidence>
<evidence type="ECO:0000313" key="9">
    <source>
        <dbReference type="Proteomes" id="UP000235897"/>
    </source>
</evidence>
<keyword evidence="6 7" id="KW-0472">Membrane</keyword>
<reference evidence="8 9" key="1">
    <citation type="submission" date="2018-01" db="EMBL/GenBank/DDBJ databases">
        <title>Denitrification phenotypes of diverse strains of Pseudomonas stutzeri.</title>
        <authorList>
            <person name="Milligan D.A."/>
            <person name="Bergaust L."/>
            <person name="Bakken L.R."/>
            <person name="Frostegard A."/>
        </authorList>
    </citation>
    <scope>NUCLEOTIDE SEQUENCE [LARGE SCALE GENOMIC DNA]</scope>
    <source>
        <strain evidence="8 9">28a3</strain>
    </source>
</reference>
<sequence>MEAIEVDRPHSISSTAQPRLLQHWNRTAGWLQTVISDSSLSLVARLAIAAVFFYSGRTKVSGLLTIKPGTYDLFETEYALPLLSPHLAAHLATYAEHLFPLLLVLGLLARLSALALLGMTLVIQVFVYPDAWPTHLTWIGLMLVVIGRGAGWWSLDRLLGIR</sequence>
<dbReference type="Pfam" id="PF07681">
    <property type="entry name" value="DoxX"/>
    <property type="match status" value="1"/>
</dbReference>
<dbReference type="AlphaFoldDB" id="A0A2N8SZW6"/>
<evidence type="ECO:0000256" key="7">
    <source>
        <dbReference type="SAM" id="Phobius"/>
    </source>
</evidence>
<evidence type="ECO:0000256" key="2">
    <source>
        <dbReference type="ARBA" id="ARBA00006679"/>
    </source>
</evidence>
<feature type="transmembrane region" description="Helical" evidence="7">
    <location>
        <begin position="135"/>
        <end position="155"/>
    </location>
</feature>
<feature type="transmembrane region" description="Helical" evidence="7">
    <location>
        <begin position="98"/>
        <end position="123"/>
    </location>
</feature>
<name>A0A2N8SZW6_STUST</name>
<evidence type="ECO:0000256" key="3">
    <source>
        <dbReference type="ARBA" id="ARBA00022475"/>
    </source>
</evidence>
<evidence type="ECO:0000256" key="1">
    <source>
        <dbReference type="ARBA" id="ARBA00004651"/>
    </source>
</evidence>
<organism evidence="8 9">
    <name type="scientific">Stutzerimonas stutzeri</name>
    <name type="common">Pseudomonas stutzeri</name>
    <dbReference type="NCBI Taxonomy" id="316"/>
    <lineage>
        <taxon>Bacteria</taxon>
        <taxon>Pseudomonadati</taxon>
        <taxon>Pseudomonadota</taxon>
        <taxon>Gammaproteobacteria</taxon>
        <taxon>Pseudomonadales</taxon>
        <taxon>Pseudomonadaceae</taxon>
        <taxon>Stutzerimonas</taxon>
    </lineage>
</organism>
<comment type="subcellular location">
    <subcellularLocation>
        <location evidence="1">Cell membrane</location>
        <topology evidence="1">Multi-pass membrane protein</topology>
    </subcellularLocation>
</comment>
<dbReference type="OrthoDB" id="121744at2"/>
<comment type="caution">
    <text evidence="8">The sequence shown here is derived from an EMBL/GenBank/DDBJ whole genome shotgun (WGS) entry which is preliminary data.</text>
</comment>
<dbReference type="RefSeq" id="WP_102845975.1">
    <property type="nucleotide sequence ID" value="NZ_JAMOIG010000003.1"/>
</dbReference>
<comment type="similarity">
    <text evidence="2">Belongs to the DoxX family.</text>
</comment>
<keyword evidence="5 7" id="KW-1133">Transmembrane helix</keyword>